<dbReference type="AlphaFoldDB" id="A0A558EA52"/>
<proteinExistence type="predicted"/>
<name>A0A558EA52_9RHOO</name>
<sequence>MTAEKPPTRDSRPSRSSSGLFLPTGVWTKDRLMVEQEKQRLLPWRTILNDLMNQAHDTESACTWYLMAEATLAQIDRDLDDLYEWLEAIERGDAVCEKPER</sequence>
<feature type="compositionally biased region" description="Basic and acidic residues" evidence="1">
    <location>
        <begin position="1"/>
        <end position="13"/>
    </location>
</feature>
<comment type="caution">
    <text evidence="2">The sequence shown here is derived from an EMBL/GenBank/DDBJ whole genome shotgun (WGS) entry which is preliminary data.</text>
</comment>
<protein>
    <submittedName>
        <fullName evidence="2">Uncharacterized protein</fullName>
    </submittedName>
</protein>
<dbReference type="Proteomes" id="UP000318349">
    <property type="component" value="Unassembled WGS sequence"/>
</dbReference>
<evidence type="ECO:0000256" key="1">
    <source>
        <dbReference type="SAM" id="MobiDB-lite"/>
    </source>
</evidence>
<dbReference type="EMBL" id="VMNI01000010">
    <property type="protein sequence ID" value="TVO76160.1"/>
    <property type="molecule type" value="Genomic_DNA"/>
</dbReference>
<gene>
    <name evidence="2" type="ORF">FHP89_11960</name>
</gene>
<organism evidence="2 3">
    <name type="scientific">Denitromonas halophila</name>
    <dbReference type="NCBI Taxonomy" id="1629404"/>
    <lineage>
        <taxon>Bacteria</taxon>
        <taxon>Pseudomonadati</taxon>
        <taxon>Pseudomonadota</taxon>
        <taxon>Betaproteobacteria</taxon>
        <taxon>Rhodocyclales</taxon>
        <taxon>Zoogloeaceae</taxon>
        <taxon>Denitromonas</taxon>
    </lineage>
</organism>
<evidence type="ECO:0000313" key="2">
    <source>
        <dbReference type="EMBL" id="TVO76160.1"/>
    </source>
</evidence>
<feature type="region of interest" description="Disordered" evidence="1">
    <location>
        <begin position="1"/>
        <end position="20"/>
    </location>
</feature>
<reference evidence="2 3" key="1">
    <citation type="submission" date="2019-07" db="EMBL/GenBank/DDBJ databases">
        <title>The pathways for chlorine oxyanion respiration interact through the shared metabolite chlorate.</title>
        <authorList>
            <person name="Barnum T.P."/>
            <person name="Cheng Y."/>
            <person name="Hill K.A."/>
            <person name="Lucas L.N."/>
            <person name="Carlson H.K."/>
            <person name="Coates J.D."/>
        </authorList>
    </citation>
    <scope>NUCLEOTIDE SEQUENCE [LARGE SCALE GENOMIC DNA]</scope>
    <source>
        <strain evidence="2 3">SFB-1</strain>
    </source>
</reference>
<evidence type="ECO:0000313" key="3">
    <source>
        <dbReference type="Proteomes" id="UP000318349"/>
    </source>
</evidence>
<accession>A0A558EA52</accession>